<keyword evidence="4" id="KW-1185">Reference proteome</keyword>
<dbReference type="OrthoDB" id="3483208at2"/>
<dbReference type="EMBL" id="BDCX01000001">
    <property type="protein sequence ID" value="GAT65061.1"/>
    <property type="molecule type" value="Genomic_DNA"/>
</dbReference>
<dbReference type="InterPro" id="IPR000157">
    <property type="entry name" value="TIR_dom"/>
</dbReference>
<accession>A0A161LU89</accession>
<proteinExistence type="predicted"/>
<comment type="caution">
    <text evidence="3">The sequence shown here is derived from an EMBL/GenBank/DDBJ whole genome shotgun (WGS) entry which is preliminary data.</text>
</comment>
<reference evidence="3 4" key="1">
    <citation type="journal article" date="2016" name="Genome Announc.">
        <title>Draft Genome Sequence of Planomonospora sphaerica JCM9374, a Rare Actinomycete.</title>
        <authorList>
            <person name="Dohra H."/>
            <person name="Suzuki T."/>
            <person name="Inoue Y."/>
            <person name="Kodani S."/>
        </authorList>
    </citation>
    <scope>NUCLEOTIDE SEQUENCE [LARGE SCALE GENOMIC DNA]</scope>
    <source>
        <strain evidence="3 4">JCM 9374</strain>
    </source>
</reference>
<evidence type="ECO:0000259" key="2">
    <source>
        <dbReference type="PROSITE" id="PS50104"/>
    </source>
</evidence>
<feature type="region of interest" description="Disordered" evidence="1">
    <location>
        <begin position="31"/>
        <end position="50"/>
    </location>
</feature>
<sequence length="190" mass="21066">MDIAELAVATVGLLVAVVSAHYARLAVVRRTPRKPPLPPSKPTPSGGAVPVRTDHDVFVSYSHADKELVTDLAGRLEARGLRVAYDEVVVRPGSIILHEIEQTIRDSAHGLLVMSPDSMASGPVMNEYYVLLQKSMYDGRLLIPVLVSDIDNDEIPEFVRIRFYSDLRDMTDKVFDERVDEIAEAVRRAS</sequence>
<dbReference type="GO" id="GO:0007165">
    <property type="term" value="P:signal transduction"/>
    <property type="evidence" value="ECO:0007669"/>
    <property type="project" value="InterPro"/>
</dbReference>
<dbReference type="STRING" id="161355.PS9374_00693"/>
<evidence type="ECO:0000313" key="3">
    <source>
        <dbReference type="EMBL" id="GAT65061.1"/>
    </source>
</evidence>
<dbReference type="AlphaFoldDB" id="A0A161LU89"/>
<evidence type="ECO:0000256" key="1">
    <source>
        <dbReference type="SAM" id="MobiDB-lite"/>
    </source>
</evidence>
<dbReference type="Proteomes" id="UP000077701">
    <property type="component" value="Unassembled WGS sequence"/>
</dbReference>
<dbReference type="SUPFAM" id="SSF52200">
    <property type="entry name" value="Toll/Interleukin receptor TIR domain"/>
    <property type="match status" value="1"/>
</dbReference>
<reference evidence="4" key="2">
    <citation type="submission" date="2016-04" db="EMBL/GenBank/DDBJ databases">
        <title>Planomonospora sphaerica JCM9374 whole genome shotgun sequence.</title>
        <authorList>
            <person name="Suzuki T."/>
            <person name="Dohra H."/>
            <person name="Kodani S."/>
        </authorList>
    </citation>
    <scope>NUCLEOTIDE SEQUENCE [LARGE SCALE GENOMIC DNA]</scope>
    <source>
        <strain evidence="4">JCM 9374</strain>
    </source>
</reference>
<evidence type="ECO:0000313" key="4">
    <source>
        <dbReference type="Proteomes" id="UP000077701"/>
    </source>
</evidence>
<dbReference type="Pfam" id="PF13676">
    <property type="entry name" value="TIR_2"/>
    <property type="match status" value="1"/>
</dbReference>
<protein>
    <submittedName>
        <fullName evidence="3">Molecular chaperone Tir</fullName>
    </submittedName>
</protein>
<name>A0A161LU89_9ACTN</name>
<gene>
    <name evidence="3" type="ORF">PS9374_00693</name>
</gene>
<dbReference type="RefSeq" id="WP_068894349.1">
    <property type="nucleotide sequence ID" value="NZ_BDCX01000001.1"/>
</dbReference>
<dbReference type="PROSITE" id="PS50104">
    <property type="entry name" value="TIR"/>
    <property type="match status" value="1"/>
</dbReference>
<dbReference type="Gene3D" id="3.40.50.10140">
    <property type="entry name" value="Toll/interleukin-1 receptor homology (TIR) domain"/>
    <property type="match status" value="1"/>
</dbReference>
<feature type="domain" description="TIR" evidence="2">
    <location>
        <begin position="53"/>
        <end position="190"/>
    </location>
</feature>
<dbReference type="InterPro" id="IPR035897">
    <property type="entry name" value="Toll_tir_struct_dom_sf"/>
</dbReference>
<dbReference type="SMART" id="SM00255">
    <property type="entry name" value="TIR"/>
    <property type="match status" value="1"/>
</dbReference>
<organism evidence="3 4">
    <name type="scientific">Planomonospora sphaerica</name>
    <dbReference type="NCBI Taxonomy" id="161355"/>
    <lineage>
        <taxon>Bacteria</taxon>
        <taxon>Bacillati</taxon>
        <taxon>Actinomycetota</taxon>
        <taxon>Actinomycetes</taxon>
        <taxon>Streptosporangiales</taxon>
        <taxon>Streptosporangiaceae</taxon>
        <taxon>Planomonospora</taxon>
    </lineage>
</organism>